<keyword evidence="2" id="KW-1133">Transmembrane helix</keyword>
<dbReference type="Proteomes" id="UP000297322">
    <property type="component" value="Unassembled WGS sequence"/>
</dbReference>
<protein>
    <recommendedName>
        <fullName evidence="5">Phage abortive infection protein</fullName>
    </recommendedName>
</protein>
<feature type="transmembrane region" description="Helical" evidence="2">
    <location>
        <begin position="67"/>
        <end position="90"/>
    </location>
</feature>
<dbReference type="EMBL" id="SPVI01000003">
    <property type="protein sequence ID" value="TFW44202.1"/>
    <property type="molecule type" value="Genomic_DNA"/>
</dbReference>
<dbReference type="InterPro" id="IPR031709">
    <property type="entry name" value="PutAbiC"/>
</dbReference>
<feature type="transmembrane region" description="Helical" evidence="2">
    <location>
        <begin position="110"/>
        <end position="129"/>
    </location>
</feature>
<keyword evidence="2" id="KW-0472">Membrane</keyword>
<evidence type="ECO:0000256" key="2">
    <source>
        <dbReference type="SAM" id="Phobius"/>
    </source>
</evidence>
<proteinExistence type="predicted"/>
<dbReference type="Pfam" id="PF16872">
    <property type="entry name" value="putAbiC"/>
    <property type="match status" value="1"/>
</dbReference>
<evidence type="ECO:0000313" key="3">
    <source>
        <dbReference type="EMBL" id="TFW44202.1"/>
    </source>
</evidence>
<evidence type="ECO:0000313" key="4">
    <source>
        <dbReference type="Proteomes" id="UP000297322"/>
    </source>
</evidence>
<keyword evidence="2" id="KW-0812">Transmembrane</keyword>
<keyword evidence="1" id="KW-0175">Coiled coil</keyword>
<comment type="caution">
    <text evidence="3">The sequence shown here is derived from an EMBL/GenBank/DDBJ whole genome shotgun (WGS) entry which is preliminary data.</text>
</comment>
<accession>A0A4Y9TME0</accession>
<sequence>MLRPKLDCAAPNKSWCRFTPRMRHSIMMPFESRSISMAAWMARLMNRPFQWFESFVKPGDDLGVKGLYRIFIFALLVVSAIFLIDVALTLSTNKESEPSHGVFGDFFGGVANPFLTFLTFMGLLLTIVVQKVELRDSREEMKRSADALSEQVVAFRKQSFEVTFLKMLEIHSALTQSIDLLLVKANKTVTGTDCMARFHLRLKTKYRSKFKGNGMSFDGMTLQGMEELKSMYVEYWEPTRKNLHSWHESLSVILGYIESESSSNEPYLSMVSAQLSEYEKILVFYHVALHDQARLKKLVLELGFLRNLPADLLLHKSHMQLLPTTSFL</sequence>
<reference evidence="3 4" key="1">
    <citation type="submission" date="2019-03" db="EMBL/GenBank/DDBJ databases">
        <title>Biocontrol and xenobiotic degradation properties of endophytic Pseudomonas fluorescens strain BRZ63.</title>
        <authorList>
            <person name="Chlebek D.A."/>
            <person name="Pinski A."/>
            <person name="Zur J.P."/>
            <person name="Michalska J."/>
            <person name="Hupert-Kocurek K.T."/>
        </authorList>
    </citation>
    <scope>NUCLEOTIDE SEQUENCE [LARGE SCALE GENOMIC DNA]</scope>
    <source>
        <strain evidence="3 4">BRZ63</strain>
    </source>
</reference>
<gene>
    <name evidence="3" type="ORF">E4T65_06765</name>
</gene>
<feature type="coiled-coil region" evidence="1">
    <location>
        <begin position="131"/>
        <end position="158"/>
    </location>
</feature>
<evidence type="ECO:0008006" key="5">
    <source>
        <dbReference type="Google" id="ProtNLM"/>
    </source>
</evidence>
<dbReference type="AlphaFoldDB" id="A0A4Y9TME0"/>
<name>A0A4Y9TME0_PSEFL</name>
<organism evidence="3 4">
    <name type="scientific">Pseudomonas fluorescens</name>
    <dbReference type="NCBI Taxonomy" id="294"/>
    <lineage>
        <taxon>Bacteria</taxon>
        <taxon>Pseudomonadati</taxon>
        <taxon>Pseudomonadota</taxon>
        <taxon>Gammaproteobacteria</taxon>
        <taxon>Pseudomonadales</taxon>
        <taxon>Pseudomonadaceae</taxon>
        <taxon>Pseudomonas</taxon>
    </lineage>
</organism>
<evidence type="ECO:0000256" key="1">
    <source>
        <dbReference type="SAM" id="Coils"/>
    </source>
</evidence>